<protein>
    <submittedName>
        <fullName evidence="1">Unannotated protein</fullName>
    </submittedName>
</protein>
<proteinExistence type="predicted"/>
<sequence>MDTTQNTNAALVTPATAQCDLKGALNINGSDIIVSIDVPAVVWNQIDVEPVILSSGLAFKNTYHNGIHTGWWLDPKLDMEIES</sequence>
<organism evidence="1">
    <name type="scientific">freshwater metagenome</name>
    <dbReference type="NCBI Taxonomy" id="449393"/>
    <lineage>
        <taxon>unclassified sequences</taxon>
        <taxon>metagenomes</taxon>
        <taxon>ecological metagenomes</taxon>
    </lineage>
</organism>
<reference evidence="1" key="1">
    <citation type="submission" date="2020-05" db="EMBL/GenBank/DDBJ databases">
        <authorList>
            <person name="Chiriac C."/>
            <person name="Salcher M."/>
            <person name="Ghai R."/>
            <person name="Kavagutti S V."/>
        </authorList>
    </citation>
    <scope>NUCLEOTIDE SEQUENCE</scope>
</reference>
<gene>
    <name evidence="1" type="ORF">UFOPK3522_00247</name>
</gene>
<accession>A0A6J5Z8H0</accession>
<name>A0A6J5Z8H0_9ZZZZ</name>
<dbReference type="EMBL" id="CAESAO010000011">
    <property type="protein sequence ID" value="CAB4336799.1"/>
    <property type="molecule type" value="Genomic_DNA"/>
</dbReference>
<dbReference type="AlphaFoldDB" id="A0A6J5Z8H0"/>
<evidence type="ECO:0000313" key="1">
    <source>
        <dbReference type="EMBL" id="CAB4336799.1"/>
    </source>
</evidence>